<reference evidence="2" key="1">
    <citation type="journal article" date="2022" name="Int. J. Mol. Sci.">
        <title>Draft Genome of Tanacetum Coccineum: Genomic Comparison of Closely Related Tanacetum-Family Plants.</title>
        <authorList>
            <person name="Yamashiro T."/>
            <person name="Shiraishi A."/>
            <person name="Nakayama K."/>
            <person name="Satake H."/>
        </authorList>
    </citation>
    <scope>NUCLEOTIDE SEQUENCE</scope>
</reference>
<feature type="domain" description="Reverse transcriptase zinc-binding" evidence="1">
    <location>
        <begin position="64"/>
        <end position="142"/>
    </location>
</feature>
<accession>A0ABQ5CM41</accession>
<dbReference type="GO" id="GO:0003964">
    <property type="term" value="F:RNA-directed DNA polymerase activity"/>
    <property type="evidence" value="ECO:0007669"/>
    <property type="project" value="UniProtKB-KW"/>
</dbReference>
<dbReference type="EMBL" id="BQNB010014415">
    <property type="protein sequence ID" value="GJT27878.1"/>
    <property type="molecule type" value="Genomic_DNA"/>
</dbReference>
<protein>
    <submittedName>
        <fullName evidence="2">Reverse transcriptase domain, reverse transcriptase zinc-binding domain protein</fullName>
    </submittedName>
</protein>
<keyword evidence="2" id="KW-0695">RNA-directed DNA polymerase</keyword>
<organism evidence="2 3">
    <name type="scientific">Tanacetum coccineum</name>
    <dbReference type="NCBI Taxonomy" id="301880"/>
    <lineage>
        <taxon>Eukaryota</taxon>
        <taxon>Viridiplantae</taxon>
        <taxon>Streptophyta</taxon>
        <taxon>Embryophyta</taxon>
        <taxon>Tracheophyta</taxon>
        <taxon>Spermatophyta</taxon>
        <taxon>Magnoliopsida</taxon>
        <taxon>eudicotyledons</taxon>
        <taxon>Gunneridae</taxon>
        <taxon>Pentapetalae</taxon>
        <taxon>asterids</taxon>
        <taxon>campanulids</taxon>
        <taxon>Asterales</taxon>
        <taxon>Asteraceae</taxon>
        <taxon>Asteroideae</taxon>
        <taxon>Anthemideae</taxon>
        <taxon>Anthemidinae</taxon>
        <taxon>Tanacetum</taxon>
    </lineage>
</organism>
<keyword evidence="2" id="KW-0808">Transferase</keyword>
<evidence type="ECO:0000259" key="1">
    <source>
        <dbReference type="Pfam" id="PF13966"/>
    </source>
</evidence>
<name>A0ABQ5CM41_9ASTR</name>
<evidence type="ECO:0000313" key="2">
    <source>
        <dbReference type="EMBL" id="GJT27878.1"/>
    </source>
</evidence>
<proteinExistence type="predicted"/>
<keyword evidence="3" id="KW-1185">Reference proteome</keyword>
<comment type="caution">
    <text evidence="2">The sequence shown here is derived from an EMBL/GenBank/DDBJ whole genome shotgun (WGS) entry which is preliminary data.</text>
</comment>
<sequence>MGPILPPGLHFHLTWSRSLRSQHEIDELNEIGSLLSNLHLSNSHDTWDCYLNHSHGFSVNLIRKHIIHQSHNLPSQLFKWNNLVPIKVNINTWRILNQRMPTRINLDYRGIDLNSVRCPICDEDVETEDHIFVHCNLARKIWKDVLLWWKVDNINVLSLLEAINLLDKVSLPPPLFALFDAVVQATLWFLWRYRNEFAFSPKIPNLDLLFNDIKLFFF</sequence>
<gene>
    <name evidence="2" type="ORF">Tco_0908153</name>
</gene>
<dbReference type="InterPro" id="IPR026960">
    <property type="entry name" value="RVT-Znf"/>
</dbReference>
<evidence type="ECO:0000313" key="3">
    <source>
        <dbReference type="Proteomes" id="UP001151760"/>
    </source>
</evidence>
<keyword evidence="2" id="KW-0548">Nucleotidyltransferase</keyword>
<dbReference type="Proteomes" id="UP001151760">
    <property type="component" value="Unassembled WGS sequence"/>
</dbReference>
<dbReference type="Pfam" id="PF13966">
    <property type="entry name" value="zf-RVT"/>
    <property type="match status" value="1"/>
</dbReference>
<reference evidence="2" key="2">
    <citation type="submission" date="2022-01" db="EMBL/GenBank/DDBJ databases">
        <authorList>
            <person name="Yamashiro T."/>
            <person name="Shiraishi A."/>
            <person name="Satake H."/>
            <person name="Nakayama K."/>
        </authorList>
    </citation>
    <scope>NUCLEOTIDE SEQUENCE</scope>
</reference>